<proteinExistence type="predicted"/>
<dbReference type="EMBL" id="CAFBLI010000106">
    <property type="protein sequence ID" value="CAB4874730.1"/>
    <property type="molecule type" value="Genomic_DNA"/>
</dbReference>
<reference evidence="1" key="1">
    <citation type="submission" date="2020-05" db="EMBL/GenBank/DDBJ databases">
        <authorList>
            <person name="Chiriac C."/>
            <person name="Salcher M."/>
            <person name="Ghai R."/>
            <person name="Kavagutti S V."/>
        </authorList>
    </citation>
    <scope>NUCLEOTIDE SEQUENCE</scope>
</reference>
<dbReference type="AlphaFoldDB" id="A0A6J7E0X0"/>
<sequence>MISHNHFCKSEIIERVPSLWSAGAKGCKLANSGQVIDSISVAAFNFMVQEPKGIIVRSNARSLSARDRKYLIIEVSERLLVKILFVRYGVVRKKSSAKVSSTTICNSSRDSWLCAFNSRATETFIKSSIVVLSSSEIEIDSELRRKIFTPPSSALLTNACACAPVSVCTVNVSK</sequence>
<organism evidence="1">
    <name type="scientific">freshwater metagenome</name>
    <dbReference type="NCBI Taxonomy" id="449393"/>
    <lineage>
        <taxon>unclassified sequences</taxon>
        <taxon>metagenomes</taxon>
        <taxon>ecological metagenomes</taxon>
    </lineage>
</organism>
<gene>
    <name evidence="1" type="ORF">UFOPK3306_01136</name>
</gene>
<name>A0A6J7E0X0_9ZZZZ</name>
<protein>
    <submittedName>
        <fullName evidence="1">Unannotated protein</fullName>
    </submittedName>
</protein>
<accession>A0A6J7E0X0</accession>
<evidence type="ECO:0000313" key="1">
    <source>
        <dbReference type="EMBL" id="CAB4874730.1"/>
    </source>
</evidence>